<gene>
    <name evidence="1" type="ORF">E4K62_12730</name>
</gene>
<reference evidence="1 2" key="1">
    <citation type="submission" date="2019-03" db="EMBL/GenBank/DDBJ databases">
        <authorList>
            <person name="Dong K."/>
        </authorList>
    </citation>
    <scope>NUCLEOTIDE SEQUENCE [LARGE SCALE GENOMIC DNA]</scope>
    <source>
        <strain evidence="2">dk512</strain>
    </source>
</reference>
<dbReference type="EMBL" id="CP038266">
    <property type="protein sequence ID" value="QBR89465.1"/>
    <property type="molecule type" value="Genomic_DNA"/>
</dbReference>
<evidence type="ECO:0000313" key="1">
    <source>
        <dbReference type="EMBL" id="QBR89465.1"/>
    </source>
</evidence>
<evidence type="ECO:0000313" key="2">
    <source>
        <dbReference type="Proteomes" id="UP000295748"/>
    </source>
</evidence>
<keyword evidence="2" id="KW-1185">Reference proteome</keyword>
<dbReference type="RefSeq" id="WP_135067992.1">
    <property type="nucleotide sequence ID" value="NZ_CP038266.1"/>
</dbReference>
<proteinExistence type="predicted"/>
<organism evidence="1 2">
    <name type="scientific">Microbacterium wangchenii</name>
    <dbReference type="NCBI Taxonomy" id="2541726"/>
    <lineage>
        <taxon>Bacteria</taxon>
        <taxon>Bacillati</taxon>
        <taxon>Actinomycetota</taxon>
        <taxon>Actinomycetes</taxon>
        <taxon>Micrococcales</taxon>
        <taxon>Microbacteriaceae</taxon>
        <taxon>Microbacterium</taxon>
    </lineage>
</organism>
<dbReference type="Proteomes" id="UP000295748">
    <property type="component" value="Chromosome"/>
</dbReference>
<name>A0ABX5SXC6_9MICO</name>
<sequence length="181" mass="20573">MPERPRALEDHWRRIPNETIVELGRITVLAGAIEGIIFSVASWLGHEIHGLADPGRCGVSQVRAALARPGVARAFSDAIRLEDSGRWQRWLTDARDALEARNAMIHARMIYVWEGDERVQYARTSRDGLKSMRPIGEIADVRERLEHVVEEGDALRLIAIVHEVRDGRRAEAHLLDEQDEY</sequence>
<protein>
    <submittedName>
        <fullName evidence="1">Uncharacterized protein</fullName>
    </submittedName>
</protein>
<accession>A0ABX5SXC6</accession>